<dbReference type="GeneID" id="63832939"/>
<evidence type="ECO:0000313" key="3">
    <source>
        <dbReference type="Proteomes" id="UP000803844"/>
    </source>
</evidence>
<feature type="domain" description="HAUS augmin-like complex subunit 6 N-terminal" evidence="1">
    <location>
        <begin position="8"/>
        <end position="219"/>
    </location>
</feature>
<accession>A0A9P5CRD3</accession>
<evidence type="ECO:0000313" key="2">
    <source>
        <dbReference type="EMBL" id="KAF3768138.1"/>
    </source>
</evidence>
<dbReference type="Pfam" id="PF14661">
    <property type="entry name" value="HAUS6_N"/>
    <property type="match status" value="1"/>
</dbReference>
<comment type="caution">
    <text evidence="2">The sequence shown here is derived from an EMBL/GenBank/DDBJ whole genome shotgun (WGS) entry which is preliminary data.</text>
</comment>
<organism evidence="2 3">
    <name type="scientific">Cryphonectria parasitica (strain ATCC 38755 / EP155)</name>
    <dbReference type="NCBI Taxonomy" id="660469"/>
    <lineage>
        <taxon>Eukaryota</taxon>
        <taxon>Fungi</taxon>
        <taxon>Dikarya</taxon>
        <taxon>Ascomycota</taxon>
        <taxon>Pezizomycotina</taxon>
        <taxon>Sordariomycetes</taxon>
        <taxon>Sordariomycetidae</taxon>
        <taxon>Diaporthales</taxon>
        <taxon>Cryphonectriaceae</taxon>
        <taxon>Cryphonectria-Endothia species complex</taxon>
        <taxon>Cryphonectria</taxon>
    </lineage>
</organism>
<dbReference type="OrthoDB" id="5575722at2759"/>
<evidence type="ECO:0000259" key="1">
    <source>
        <dbReference type="Pfam" id="PF14661"/>
    </source>
</evidence>
<protein>
    <recommendedName>
        <fullName evidence="1">HAUS augmin-like complex subunit 6 N-terminal domain-containing protein</fullName>
    </recommendedName>
</protein>
<sequence length="485" mass="54883">IAPNVSLFLTNLHLLDLDLLPDWPDINASTFISTKDAAQGQKKRIQCVEWALYQLFVFWDPDEARNKLKPFFPPLDQLQSTNLRAALLRSLEQLKKNGVLGRDAILRKTMLDECKGERLEEVLAVLSSAVLKKVIGQQKLNSNTCPAIAHTLALENRGLRKERADLDILILAHKVSLRKKLDQKAASRIQYKNLAKLLDMKEQSISNRRKAIQDRHHLVNLPGDNESGIRRTVRNSWAGDEQWQEALMSGDSNSYRDNFLNMPFDRVWSRTGSNRLQELDGQGSRLVDQLDSRVRAQQERLSRWQKLRGDMFGHHTDQARSADSASLDRQKGVDLAFGIHESLQLDRTSPQKLAAGKAARFGHDYSIFLQDMEMELSSVTKTPGPRISNDLVARTRRSMANFEAAEARARLERQRSEKWAVRQRTGSIARQHYFDPEGDDGAAADSNSTVVLEQLIAKEADSIGADYESIFKSRPKIKTSPPTTP</sequence>
<dbReference type="Proteomes" id="UP000803844">
    <property type="component" value="Unassembled WGS sequence"/>
</dbReference>
<name>A0A9P5CRD3_CRYP1</name>
<feature type="non-terminal residue" evidence="2">
    <location>
        <position position="485"/>
    </location>
</feature>
<dbReference type="AlphaFoldDB" id="A0A9P5CRD3"/>
<keyword evidence="3" id="KW-1185">Reference proteome</keyword>
<dbReference type="EMBL" id="MU032346">
    <property type="protein sequence ID" value="KAF3768138.1"/>
    <property type="molecule type" value="Genomic_DNA"/>
</dbReference>
<gene>
    <name evidence="2" type="ORF">M406DRAFT_229560</name>
</gene>
<dbReference type="InterPro" id="IPR028163">
    <property type="entry name" value="HAUS_6_N"/>
</dbReference>
<feature type="non-terminal residue" evidence="2">
    <location>
        <position position="1"/>
    </location>
</feature>
<proteinExistence type="predicted"/>
<reference evidence="2" key="1">
    <citation type="journal article" date="2020" name="Phytopathology">
        <title>Genome sequence of the chestnut blight fungus Cryphonectria parasitica EP155: A fundamental resource for an archetypical invasive plant pathogen.</title>
        <authorList>
            <person name="Crouch J.A."/>
            <person name="Dawe A."/>
            <person name="Aerts A."/>
            <person name="Barry K."/>
            <person name="Churchill A.C.L."/>
            <person name="Grimwood J."/>
            <person name="Hillman B."/>
            <person name="Milgroom M.G."/>
            <person name="Pangilinan J."/>
            <person name="Smith M."/>
            <person name="Salamov A."/>
            <person name="Schmutz J."/>
            <person name="Yadav J."/>
            <person name="Grigoriev I.V."/>
            <person name="Nuss D."/>
        </authorList>
    </citation>
    <scope>NUCLEOTIDE SEQUENCE</scope>
    <source>
        <strain evidence="2">EP155</strain>
    </source>
</reference>
<dbReference type="RefSeq" id="XP_040779099.1">
    <property type="nucleotide sequence ID" value="XM_040915810.1"/>
</dbReference>